<dbReference type="AlphaFoldDB" id="A0A7S1KU23"/>
<dbReference type="PROSITE" id="PS50975">
    <property type="entry name" value="ATP_GRASP"/>
    <property type="match status" value="1"/>
</dbReference>
<dbReference type="PANTHER" id="PTHR14465:SF0">
    <property type="entry name" value="IQ DOMAIN-CONTAINING PROTEIN H"/>
    <property type="match status" value="1"/>
</dbReference>
<dbReference type="PANTHER" id="PTHR14465">
    <property type="entry name" value="IQ DOMAIN-CONTAINING PROTEIN H"/>
    <property type="match status" value="1"/>
</dbReference>
<dbReference type="InterPro" id="IPR041356">
    <property type="entry name" value="PGM1_C"/>
</dbReference>
<organism evidence="3">
    <name type="scientific">Percolomonas cosmopolitus</name>
    <dbReference type="NCBI Taxonomy" id="63605"/>
    <lineage>
        <taxon>Eukaryota</taxon>
        <taxon>Discoba</taxon>
        <taxon>Heterolobosea</taxon>
        <taxon>Tetramitia</taxon>
        <taxon>Eutetramitia</taxon>
        <taxon>Percolomonadidae</taxon>
        <taxon>Percolomonas</taxon>
    </lineage>
</organism>
<dbReference type="Pfam" id="PF18105">
    <property type="entry name" value="PGM1_C"/>
    <property type="match status" value="1"/>
</dbReference>
<dbReference type="Pfam" id="PF24923">
    <property type="entry name" value="ATP-grasp_IQCH"/>
    <property type="match status" value="1"/>
</dbReference>
<protein>
    <recommendedName>
        <fullName evidence="2">ATP-grasp domain-containing protein</fullName>
    </recommendedName>
</protein>
<name>A0A7S1KU23_9EUKA</name>
<feature type="domain" description="ATP-grasp" evidence="2">
    <location>
        <begin position="195"/>
        <end position="447"/>
    </location>
</feature>
<evidence type="ECO:0000259" key="2">
    <source>
        <dbReference type="PROSITE" id="PS50975"/>
    </source>
</evidence>
<keyword evidence="1" id="KW-0067">ATP-binding</keyword>
<dbReference type="InterPro" id="IPR056855">
    <property type="entry name" value="ATP-grasp_IQCH"/>
</dbReference>
<accession>A0A7S1KU23</accession>
<dbReference type="GO" id="GO:0005524">
    <property type="term" value="F:ATP binding"/>
    <property type="evidence" value="ECO:0007669"/>
    <property type="project" value="UniProtKB-UniRule"/>
</dbReference>
<sequence>MSPSTQRQKASNLNHYHKRIGLTYWDPSSSFHTIIVVPSQNLDSDLNKVPGASHYEERLLFNLILLREPKYRIIYVTSMPIDQSIIEYYWDLISAGTDSVSQSHSTQKFADVKSRLFLFNCLDDRPTTLTRKILSRPKLVKRIKAVIQNQNKDEACMSVYIASPLEQQLADKLGVTLLAGHVERHQYFGSKFGCKTLFTKVGIPTPPFTAQAFSVDQLAREIEKLIEQYPEAQKLVVKLNEGFSGQGNAILDVEQLRQDMGMIPREGGSSAVEQNELSTVIKEYLPQMRFQGNQGHMSWENYKAKIEENGALAELWVESTEEPACPSCQAICDSTGDVQILSTHEQQLGGADNQQYVGCLFPASTAYRNKITEYTQTIGEYLEQQGIVGHFGVDYMIFKDDKSPQGWNITAIELNLRILGTTHPNMLCNLLTSSNYDTQKGISITRDTHEEKCYVASDNIHMKEVAGLLPQDLREYETCEGSLHFCPKTRTGVVFHLLGTSSEIGKIGATAIANSTQEAQDLYERFLKHFQEFAGRT</sequence>
<proteinExistence type="predicted"/>
<dbReference type="EMBL" id="HBGD01010655">
    <property type="protein sequence ID" value="CAD9085509.1"/>
    <property type="molecule type" value="Transcribed_RNA"/>
</dbReference>
<evidence type="ECO:0000313" key="3">
    <source>
        <dbReference type="EMBL" id="CAD9085509.1"/>
    </source>
</evidence>
<reference evidence="3" key="1">
    <citation type="submission" date="2021-01" db="EMBL/GenBank/DDBJ databases">
        <authorList>
            <person name="Corre E."/>
            <person name="Pelletier E."/>
            <person name="Niang G."/>
            <person name="Scheremetjew M."/>
            <person name="Finn R."/>
            <person name="Kale V."/>
            <person name="Holt S."/>
            <person name="Cochrane G."/>
            <person name="Meng A."/>
            <person name="Brown T."/>
            <person name="Cohen L."/>
        </authorList>
    </citation>
    <scope>NUCLEOTIDE SEQUENCE</scope>
    <source>
        <strain evidence="3">WS</strain>
    </source>
</reference>
<dbReference type="InterPro" id="IPR038752">
    <property type="entry name" value="IQCH"/>
</dbReference>
<keyword evidence="1" id="KW-0547">Nucleotide-binding</keyword>
<dbReference type="SUPFAM" id="SSF56059">
    <property type="entry name" value="Glutathione synthetase ATP-binding domain-like"/>
    <property type="match status" value="1"/>
</dbReference>
<dbReference type="GO" id="GO:0046872">
    <property type="term" value="F:metal ion binding"/>
    <property type="evidence" value="ECO:0007669"/>
    <property type="project" value="InterPro"/>
</dbReference>
<dbReference type="Gene3D" id="3.30.470.20">
    <property type="entry name" value="ATP-grasp fold, B domain"/>
    <property type="match status" value="1"/>
</dbReference>
<evidence type="ECO:0000256" key="1">
    <source>
        <dbReference type="PROSITE-ProRule" id="PRU00409"/>
    </source>
</evidence>
<gene>
    <name evidence="3" type="ORF">PCOS0759_LOCUS8763</name>
</gene>
<dbReference type="InterPro" id="IPR011761">
    <property type="entry name" value="ATP-grasp"/>
</dbReference>